<accession>A0A026W599</accession>
<dbReference type="Pfam" id="PF21788">
    <property type="entry name" value="TNP-like_GBD"/>
    <property type="match status" value="1"/>
</dbReference>
<feature type="non-terminal residue" evidence="3">
    <location>
        <position position="1"/>
    </location>
</feature>
<organism evidence="3 4">
    <name type="scientific">Ooceraea biroi</name>
    <name type="common">Clonal raider ant</name>
    <name type="synonym">Cerapachys biroi</name>
    <dbReference type="NCBI Taxonomy" id="2015173"/>
    <lineage>
        <taxon>Eukaryota</taxon>
        <taxon>Metazoa</taxon>
        <taxon>Ecdysozoa</taxon>
        <taxon>Arthropoda</taxon>
        <taxon>Hexapoda</taxon>
        <taxon>Insecta</taxon>
        <taxon>Pterygota</taxon>
        <taxon>Neoptera</taxon>
        <taxon>Endopterygota</taxon>
        <taxon>Hymenoptera</taxon>
        <taxon>Apocrita</taxon>
        <taxon>Aculeata</taxon>
        <taxon>Formicoidea</taxon>
        <taxon>Formicidae</taxon>
        <taxon>Dorylinae</taxon>
        <taxon>Ooceraea</taxon>
    </lineage>
</organism>
<dbReference type="PANTHER" id="PTHR47577:SF2">
    <property type="entry name" value="THAP DOMAIN CONTAINING 9"/>
    <property type="match status" value="1"/>
</dbReference>
<gene>
    <name evidence="3" type="ORF">X777_10271</name>
</gene>
<evidence type="ECO:0000259" key="1">
    <source>
        <dbReference type="Pfam" id="PF21787"/>
    </source>
</evidence>
<evidence type="ECO:0000313" key="3">
    <source>
        <dbReference type="EMBL" id="EZA51173.1"/>
    </source>
</evidence>
<dbReference type="PANTHER" id="PTHR47577">
    <property type="entry name" value="THAP DOMAIN-CONTAINING PROTEIN 6"/>
    <property type="match status" value="1"/>
</dbReference>
<dbReference type="EMBL" id="KK107410">
    <property type="protein sequence ID" value="EZA51173.1"/>
    <property type="molecule type" value="Genomic_DNA"/>
</dbReference>
<dbReference type="OMA" id="CINERWK"/>
<dbReference type="STRING" id="2015173.A0A026W599"/>
<sequence length="286" mass="32713">VYLITCINERWKLPVGYFLVAGLTAEERAEITRKILEFIAPSGIEVIAFTFDGLPANISMCKVLEANILNNKAFLKHPITGRNIFIFLDAAHMIKLIRNAFASKRILYDANDNEINFQFIENLIKLQEAGCFHLANKVNQKHLQWAKNKMNVKLAAHILSESCAIALEQLLNDKHSDFQGCAATAQFCRMCNNVFDCLNTRSTFSNNFKKPLSNNTAEKIFNFFTEAIEYFSKIKLKINGCFITSTKIKIGFLGFIIDMNNLKNMFHEYVETGYLQYILSYKLSQD</sequence>
<dbReference type="Proteomes" id="UP000053097">
    <property type="component" value="Unassembled WGS sequence"/>
</dbReference>
<dbReference type="InterPro" id="IPR048366">
    <property type="entry name" value="TNP-like_GBD"/>
</dbReference>
<reference evidence="3 4" key="1">
    <citation type="journal article" date="2014" name="Curr. Biol.">
        <title>The genome of the clonal raider ant Cerapachys biroi.</title>
        <authorList>
            <person name="Oxley P.R."/>
            <person name="Ji L."/>
            <person name="Fetter-Pruneda I."/>
            <person name="McKenzie S.K."/>
            <person name="Li C."/>
            <person name="Hu H."/>
            <person name="Zhang G."/>
            <person name="Kronauer D.J."/>
        </authorList>
    </citation>
    <scope>NUCLEOTIDE SEQUENCE [LARGE SCALE GENOMIC DNA]</scope>
</reference>
<name>A0A026W599_OOCBI</name>
<dbReference type="Pfam" id="PF21787">
    <property type="entry name" value="TNP-like_RNaseH_N"/>
    <property type="match status" value="1"/>
</dbReference>
<protein>
    <submittedName>
        <fullName evidence="3">THAP domain-containing protein</fullName>
    </submittedName>
</protein>
<keyword evidence="4" id="KW-1185">Reference proteome</keyword>
<feature type="domain" description="Transposable element P transposase-like RNase H" evidence="1">
    <location>
        <begin position="1"/>
        <end position="64"/>
    </location>
</feature>
<dbReference type="AlphaFoldDB" id="A0A026W599"/>
<feature type="non-terminal residue" evidence="3">
    <location>
        <position position="286"/>
    </location>
</feature>
<feature type="domain" description="Transposable element P transposase-like GTP-binding insertion" evidence="2">
    <location>
        <begin position="91"/>
        <end position="211"/>
    </location>
</feature>
<dbReference type="OrthoDB" id="7551222at2759"/>
<proteinExistence type="predicted"/>
<evidence type="ECO:0000259" key="2">
    <source>
        <dbReference type="Pfam" id="PF21788"/>
    </source>
</evidence>
<evidence type="ECO:0000313" key="4">
    <source>
        <dbReference type="Proteomes" id="UP000053097"/>
    </source>
</evidence>
<dbReference type="InterPro" id="IPR048365">
    <property type="entry name" value="TNP-like_RNaseH_N"/>
</dbReference>